<feature type="compositionally biased region" description="Basic residues" evidence="1">
    <location>
        <begin position="61"/>
        <end position="79"/>
    </location>
</feature>
<feature type="non-terminal residue" evidence="2">
    <location>
        <position position="280"/>
    </location>
</feature>
<dbReference type="EMBL" id="CADCTF010000154">
    <property type="protein sequence ID" value="CAA9268271.1"/>
    <property type="molecule type" value="Genomic_DNA"/>
</dbReference>
<dbReference type="AlphaFoldDB" id="A0A6J4J574"/>
<proteinExistence type="predicted"/>
<feature type="region of interest" description="Disordered" evidence="1">
    <location>
        <begin position="136"/>
        <end position="280"/>
    </location>
</feature>
<feature type="compositionally biased region" description="Basic residues" evidence="1">
    <location>
        <begin position="173"/>
        <end position="186"/>
    </location>
</feature>
<protein>
    <submittedName>
        <fullName evidence="2">Uncharacterized protein</fullName>
    </submittedName>
</protein>
<feature type="non-terminal residue" evidence="2">
    <location>
        <position position="1"/>
    </location>
</feature>
<feature type="compositionally biased region" description="Gly residues" evidence="1">
    <location>
        <begin position="12"/>
        <end position="21"/>
    </location>
</feature>
<feature type="compositionally biased region" description="Pro residues" evidence="1">
    <location>
        <begin position="39"/>
        <end position="50"/>
    </location>
</feature>
<gene>
    <name evidence="2" type="ORF">AVDCRST_MAG50-3267</name>
</gene>
<feature type="compositionally biased region" description="Basic and acidic residues" evidence="1">
    <location>
        <begin position="187"/>
        <end position="197"/>
    </location>
</feature>
<evidence type="ECO:0000256" key="1">
    <source>
        <dbReference type="SAM" id="MobiDB-lite"/>
    </source>
</evidence>
<feature type="compositionally biased region" description="Basic residues" evidence="1">
    <location>
        <begin position="89"/>
        <end position="112"/>
    </location>
</feature>
<feature type="compositionally biased region" description="Basic residues" evidence="1">
    <location>
        <begin position="226"/>
        <end position="238"/>
    </location>
</feature>
<organism evidence="2">
    <name type="scientific">uncultured Acidimicrobiales bacterium</name>
    <dbReference type="NCBI Taxonomy" id="310071"/>
    <lineage>
        <taxon>Bacteria</taxon>
        <taxon>Bacillati</taxon>
        <taxon>Actinomycetota</taxon>
        <taxon>Acidimicrobiia</taxon>
        <taxon>Acidimicrobiales</taxon>
        <taxon>environmental samples</taxon>
    </lineage>
</organism>
<accession>A0A6J4J574</accession>
<feature type="compositionally biased region" description="Basic residues" evidence="1">
    <location>
        <begin position="198"/>
        <end position="211"/>
    </location>
</feature>
<name>A0A6J4J574_9ACTN</name>
<feature type="compositionally biased region" description="Basic residues" evidence="1">
    <location>
        <begin position="136"/>
        <end position="155"/>
    </location>
</feature>
<feature type="compositionally biased region" description="Gly residues" evidence="1">
    <location>
        <begin position="158"/>
        <end position="168"/>
    </location>
</feature>
<evidence type="ECO:0000313" key="2">
    <source>
        <dbReference type="EMBL" id="CAA9268271.1"/>
    </source>
</evidence>
<sequence length="280" mass="31138">GGDRGAGLPHRPGGGVVGSGLDGRRRRHRARTRARPRPVAVPPRPAGPRLPEPRERVDAGRRRRRPGPRRLVRRPRRASVVRAGPVGSVRRRAGRHHRRRRGTDRVPRRRAGTARWGRGDSRRCWLRRGRRVDRRPVRRRGVRHVRARPNRRARATGRGTGAGGGGPPGLAHSARRHSLHGPRRRGAGSDRRAVDRPVRRRRLPGRRRHPSRLPGPGPAVAPRLPAPRRRASCRRRRGVQPGCRRVDQSPQPAAGGAHGRLHQARAAGRPPWTAGTASLL</sequence>
<reference evidence="2" key="1">
    <citation type="submission" date="2020-02" db="EMBL/GenBank/DDBJ databases">
        <authorList>
            <person name="Meier V. D."/>
        </authorList>
    </citation>
    <scope>NUCLEOTIDE SEQUENCE</scope>
    <source>
        <strain evidence="2">AVDCRST_MAG50</strain>
    </source>
</reference>
<feature type="compositionally biased region" description="Basic residues" evidence="1">
    <location>
        <begin position="24"/>
        <end position="36"/>
    </location>
</feature>
<feature type="region of interest" description="Disordered" evidence="1">
    <location>
        <begin position="1"/>
        <end position="119"/>
    </location>
</feature>
<feature type="compositionally biased region" description="Basic and acidic residues" evidence="1">
    <location>
        <begin position="51"/>
        <end position="60"/>
    </location>
</feature>